<dbReference type="PANTHER" id="PTHR43943">
    <property type="entry name" value="DEHYDROGENASE/REDUCTASE (SDR FAMILY) MEMBER 4"/>
    <property type="match status" value="1"/>
</dbReference>
<dbReference type="PRINTS" id="PR00081">
    <property type="entry name" value="GDHRDH"/>
</dbReference>
<dbReference type="InterPro" id="IPR036291">
    <property type="entry name" value="NAD(P)-bd_dom_sf"/>
</dbReference>
<dbReference type="EMBL" id="CP025012">
    <property type="protein sequence ID" value="AUW44859.1"/>
    <property type="molecule type" value="Genomic_DNA"/>
</dbReference>
<dbReference type="GO" id="GO:0016491">
    <property type="term" value="F:oxidoreductase activity"/>
    <property type="evidence" value="ECO:0007669"/>
    <property type="project" value="UniProtKB-KW"/>
</dbReference>
<dbReference type="Proteomes" id="UP000238523">
    <property type="component" value="Chromosome"/>
</dbReference>
<gene>
    <name evidence="3" type="ORF">CUJ84_Chr004554</name>
</gene>
<proteinExistence type="inferred from homology"/>
<evidence type="ECO:0000256" key="2">
    <source>
        <dbReference type="ARBA" id="ARBA00023002"/>
    </source>
</evidence>
<evidence type="ECO:0000256" key="1">
    <source>
        <dbReference type="ARBA" id="ARBA00006484"/>
    </source>
</evidence>
<dbReference type="AlphaFoldDB" id="A0A2K9Z9G5"/>
<dbReference type="SUPFAM" id="SSF51735">
    <property type="entry name" value="NAD(P)-binding Rossmann-fold domains"/>
    <property type="match status" value="1"/>
</dbReference>
<dbReference type="InterPro" id="IPR002347">
    <property type="entry name" value="SDR_fam"/>
</dbReference>
<comment type="similarity">
    <text evidence="1">Belongs to the short-chain dehydrogenases/reductases (SDR) family.</text>
</comment>
<dbReference type="FunFam" id="3.40.50.720:FF:000084">
    <property type="entry name" value="Short-chain dehydrogenase reductase"/>
    <property type="match status" value="1"/>
</dbReference>
<evidence type="ECO:0000313" key="3">
    <source>
        <dbReference type="EMBL" id="AUW44859.1"/>
    </source>
</evidence>
<reference evidence="3 4" key="1">
    <citation type="submission" date="2017-11" db="EMBL/GenBank/DDBJ databases">
        <title>Complete genome of Rhizobium leguminosarum Norway, an ineffective micro-symbiont.</title>
        <authorList>
            <person name="Hoffrichter A."/>
            <person name="Liang J."/>
            <person name="Brachmann A."/>
            <person name="Marin M."/>
        </authorList>
    </citation>
    <scope>NUCLEOTIDE SEQUENCE [LARGE SCALE GENOMIC DNA]</scope>
    <source>
        <strain evidence="3 4">Norway</strain>
    </source>
</reference>
<dbReference type="Gene3D" id="3.40.50.720">
    <property type="entry name" value="NAD(P)-binding Rossmann-like Domain"/>
    <property type="match status" value="1"/>
</dbReference>
<keyword evidence="2" id="KW-0560">Oxidoreductase</keyword>
<evidence type="ECO:0000313" key="4">
    <source>
        <dbReference type="Proteomes" id="UP000238523"/>
    </source>
</evidence>
<organism evidence="3 4">
    <name type="scientific">Rhizobium leguminosarum</name>
    <dbReference type="NCBI Taxonomy" id="384"/>
    <lineage>
        <taxon>Bacteria</taxon>
        <taxon>Pseudomonadati</taxon>
        <taxon>Pseudomonadota</taxon>
        <taxon>Alphaproteobacteria</taxon>
        <taxon>Hyphomicrobiales</taxon>
        <taxon>Rhizobiaceae</taxon>
        <taxon>Rhizobium/Agrobacterium group</taxon>
        <taxon>Rhizobium</taxon>
    </lineage>
</organism>
<sequence>MDLQLTGKKALVTGSTRGIGLAIAERLALEGADVAICARSGDAVEDAVKALESKGGKAWGRSVDVKDPAALRSWVESAAAALGGVDILVANASALSFGLSIEAFQSAFDVDLIHTVTAVEAVMPHLERSRAGSIVAIGSIGGVEDSELNAYTEVSYGAIKAALHFYIKSLARTVAPKGIRANVVSPGSTFFDGGAWDQIKSEQPEHFRKAVAMIPMGRMARPEEIANVVAFTASPAASYVTGANLVVDGAFTRRI</sequence>
<dbReference type="PRINTS" id="PR00080">
    <property type="entry name" value="SDRFAMILY"/>
</dbReference>
<dbReference type="PANTHER" id="PTHR43943:SF17">
    <property type="entry name" value="3-PHENYLPROPIONATE-DIHYDRODIOL_CINNAMIC ACID-DIHYDRODIOL DEHYDROGENASE"/>
    <property type="match status" value="1"/>
</dbReference>
<protein>
    <submittedName>
        <fullName evidence="3">3-ketoacyl-ACP reductase</fullName>
    </submittedName>
</protein>
<dbReference type="RefSeq" id="WP_105007651.1">
    <property type="nucleotide sequence ID" value="NZ_CP025012.1"/>
</dbReference>
<accession>A0A2K9Z9G5</accession>
<dbReference type="Pfam" id="PF13561">
    <property type="entry name" value="adh_short_C2"/>
    <property type="match status" value="1"/>
</dbReference>
<name>A0A2K9Z9G5_RHILE</name>